<dbReference type="Gene3D" id="3.40.50.720">
    <property type="entry name" value="NAD(P)-binding Rossmann-like Domain"/>
    <property type="match status" value="1"/>
</dbReference>
<evidence type="ECO:0000313" key="2">
    <source>
        <dbReference type="Proteomes" id="UP000219972"/>
    </source>
</evidence>
<organism evidence="1 2">
    <name type="scientific">Rhizobium anhuiense</name>
    <dbReference type="NCBI Taxonomy" id="1184720"/>
    <lineage>
        <taxon>Bacteria</taxon>
        <taxon>Pseudomonadati</taxon>
        <taxon>Pseudomonadota</taxon>
        <taxon>Alphaproteobacteria</taxon>
        <taxon>Hyphomicrobiales</taxon>
        <taxon>Rhizobiaceae</taxon>
        <taxon>Rhizobium/Agrobacterium group</taxon>
        <taxon>Rhizobium</taxon>
    </lineage>
</organism>
<dbReference type="Pfam" id="PF14457">
    <property type="entry name" value="Prok-E2_A"/>
    <property type="match status" value="1"/>
</dbReference>
<comment type="caution">
    <text evidence="1">The sequence shown here is derived from an EMBL/GenBank/DDBJ whole genome shotgun (WGS) entry which is preliminary data.</text>
</comment>
<protein>
    <recommendedName>
        <fullName evidence="3">JAB domain-containing protein</fullName>
    </recommendedName>
</protein>
<dbReference type="InterPro" id="IPR032865">
    <property type="entry name" value="Prok-E2_A"/>
</dbReference>
<proteinExistence type="predicted"/>
<dbReference type="Gene3D" id="3.40.140.10">
    <property type="entry name" value="Cytidine Deaminase, domain 2"/>
    <property type="match status" value="1"/>
</dbReference>
<dbReference type="SUPFAM" id="SSF69572">
    <property type="entry name" value="Activating enzymes of the ubiquitin-like proteins"/>
    <property type="match status" value="1"/>
</dbReference>
<evidence type="ECO:0008006" key="3">
    <source>
        <dbReference type="Google" id="ProtNLM"/>
    </source>
</evidence>
<gene>
    <name evidence="1" type="ORF">CO662_29610</name>
</gene>
<reference evidence="1 2" key="1">
    <citation type="submission" date="2017-09" db="EMBL/GenBank/DDBJ databases">
        <title>Comparative genomics of rhizobia isolated from Phaseolus vulgaris in China.</title>
        <authorList>
            <person name="Tong W."/>
        </authorList>
    </citation>
    <scope>NUCLEOTIDE SEQUENCE [LARGE SCALE GENOMIC DNA]</scope>
    <source>
        <strain evidence="1 2">Y27</strain>
    </source>
</reference>
<keyword evidence="2" id="KW-1185">Reference proteome</keyword>
<name>A0ABX4IZU8_9HYPH</name>
<evidence type="ECO:0000313" key="1">
    <source>
        <dbReference type="EMBL" id="PDS48430.1"/>
    </source>
</evidence>
<sequence length="761" mass="82563">MTRPSPAVLRAVRQIKAHPRVVRLENTLDVDLSIVAHVDTGLGNRWKADGASPNGVLAVEPITIRFSEHYPGDCPDVCLRFDFDRSHPHLLPGNPSEPPRPCYIDGDPRDFLRLRGPYGLVTQVADWLEKAAAAELINPTQGWEPVRRDRLHDYVEADANAIRALVNADGGGAFFRAPFTMIGDEKMRSYCCHLMERLQLKQDVAKTLYSQYGQIGVGVVIWPGRSPAGGELVAGTYAPETVTNVMGLYERAQSLDLLGPLKSHLGLLQARLKGVPASVPIVIAIALMVRRPLEVIGQGSRIEILPYVVEVSSSEDLNPTSLRQVRLAAHRDTISAKLLSTMAGGAVVTEPLKWTLIGAGSVGSKLAVHLAREGKGPDIVIDSGTMRPHNYGRHGLMPRSRFDALNDFKAEALSHSVRLLGQSSTGYFTDAAWLATAGTDDERRKAWPRGCRLLVDATGSPSVTDALCLPDVTRSRPRAVETSLFAKGRVAYLAIEGFGLNPNVQDLAAESYRIFAKDAALQKLVFNRGGELVPIGQGCSTLTARMSDAALSASIPAMSMKLAKLLQDDGMDEHGEILLGLVDEDLLGQSWQHHKVETFVELSGDSDTTPSVRISRRVADHIDETIESYTGVETGGVLIGRFNETTNSFHVVDIVPPPKDSKFSASLFSLGTDGLTERLNEYVADSHGTLYPIGTWHNHLSDSPASRTDLATGVQLAFGQTFPAVILIKTPAAFHGLVVEATDKVDAQEPVVTVSHIQQRK</sequence>
<dbReference type="EMBL" id="NWSL01000027">
    <property type="protein sequence ID" value="PDS48430.1"/>
    <property type="molecule type" value="Genomic_DNA"/>
</dbReference>
<dbReference type="RefSeq" id="WP_097544859.1">
    <property type="nucleotide sequence ID" value="NZ_NWSK01000025.1"/>
</dbReference>
<dbReference type="InterPro" id="IPR035985">
    <property type="entry name" value="Ubiquitin-activating_enz"/>
</dbReference>
<accession>A0ABX4IZU8</accession>
<dbReference type="Proteomes" id="UP000219972">
    <property type="component" value="Unassembled WGS sequence"/>
</dbReference>